<dbReference type="EMBL" id="CM044706">
    <property type="protein sequence ID" value="KAI5657196.1"/>
    <property type="molecule type" value="Genomic_DNA"/>
</dbReference>
<accession>A0ACC0ACG8</accession>
<keyword evidence="2" id="KW-1185">Reference proteome</keyword>
<name>A0ACC0ACG8_CATRO</name>
<proteinExistence type="predicted"/>
<comment type="caution">
    <text evidence="1">The sequence shown here is derived from an EMBL/GenBank/DDBJ whole genome shotgun (WGS) entry which is preliminary data.</text>
</comment>
<organism evidence="1 2">
    <name type="scientific">Catharanthus roseus</name>
    <name type="common">Madagascar periwinkle</name>
    <name type="synonym">Vinca rosea</name>
    <dbReference type="NCBI Taxonomy" id="4058"/>
    <lineage>
        <taxon>Eukaryota</taxon>
        <taxon>Viridiplantae</taxon>
        <taxon>Streptophyta</taxon>
        <taxon>Embryophyta</taxon>
        <taxon>Tracheophyta</taxon>
        <taxon>Spermatophyta</taxon>
        <taxon>Magnoliopsida</taxon>
        <taxon>eudicotyledons</taxon>
        <taxon>Gunneridae</taxon>
        <taxon>Pentapetalae</taxon>
        <taxon>asterids</taxon>
        <taxon>lamiids</taxon>
        <taxon>Gentianales</taxon>
        <taxon>Apocynaceae</taxon>
        <taxon>Rauvolfioideae</taxon>
        <taxon>Vinceae</taxon>
        <taxon>Catharanthinae</taxon>
        <taxon>Catharanthus</taxon>
    </lineage>
</organism>
<evidence type="ECO:0000313" key="1">
    <source>
        <dbReference type="EMBL" id="KAI5657196.1"/>
    </source>
</evidence>
<reference evidence="2" key="1">
    <citation type="journal article" date="2023" name="Nat. Plants">
        <title>Single-cell RNA sequencing provides a high-resolution roadmap for understanding the multicellular compartmentation of specialized metabolism.</title>
        <authorList>
            <person name="Sun S."/>
            <person name="Shen X."/>
            <person name="Li Y."/>
            <person name="Li Y."/>
            <person name="Wang S."/>
            <person name="Li R."/>
            <person name="Zhang H."/>
            <person name="Shen G."/>
            <person name="Guo B."/>
            <person name="Wei J."/>
            <person name="Xu J."/>
            <person name="St-Pierre B."/>
            <person name="Chen S."/>
            <person name="Sun C."/>
        </authorList>
    </citation>
    <scope>NUCLEOTIDE SEQUENCE [LARGE SCALE GENOMIC DNA]</scope>
</reference>
<dbReference type="Proteomes" id="UP001060085">
    <property type="component" value="Linkage Group LG06"/>
</dbReference>
<protein>
    <submittedName>
        <fullName evidence="1">Uncharacterized protein</fullName>
    </submittedName>
</protein>
<evidence type="ECO:0000313" key="2">
    <source>
        <dbReference type="Proteomes" id="UP001060085"/>
    </source>
</evidence>
<sequence>MSAEDEESLPDFVFEAQLLPASHAVLSKMYEDEHQSKARHQHQVNLLFQCPIKESGMDVVKTVVLIDPSLKKIFKMLVSLQDKMAEEEEGSTSKKMKKLKRSPKP</sequence>
<gene>
    <name evidence="1" type="ORF">M9H77_25989</name>
</gene>